<reference evidence="4 5" key="1">
    <citation type="submission" date="2020-07" db="EMBL/GenBank/DDBJ databases">
        <title>Organ Donor 1.</title>
        <authorList>
            <person name="Marsh A.J."/>
            <person name="Azcarate-Peril M.A."/>
        </authorList>
    </citation>
    <scope>NUCLEOTIDE SEQUENCE [LARGE SCALE GENOMIC DNA]</scope>
    <source>
        <strain evidence="4 5">AMC0717</strain>
    </source>
</reference>
<feature type="compositionally biased region" description="Polar residues" evidence="2">
    <location>
        <begin position="188"/>
        <end position="204"/>
    </location>
</feature>
<dbReference type="PANTHER" id="PTHR21666">
    <property type="entry name" value="PEPTIDASE-RELATED"/>
    <property type="match status" value="1"/>
</dbReference>
<keyword evidence="1" id="KW-0732">Signal</keyword>
<protein>
    <submittedName>
        <fullName evidence="4">Peptidoglycan DD-metalloendopeptidase family protein</fullName>
    </submittedName>
</protein>
<name>A0A1I5LJE1_9FIRM</name>
<organism evidence="4 5">
    <name type="scientific">Eubacterium callanderi</name>
    <dbReference type="NCBI Taxonomy" id="53442"/>
    <lineage>
        <taxon>Bacteria</taxon>
        <taxon>Bacillati</taxon>
        <taxon>Bacillota</taxon>
        <taxon>Clostridia</taxon>
        <taxon>Eubacteriales</taxon>
        <taxon>Eubacteriaceae</taxon>
        <taxon>Eubacterium</taxon>
    </lineage>
</organism>
<comment type="caution">
    <text evidence="4">The sequence shown here is derived from an EMBL/GenBank/DDBJ whole genome shotgun (WGS) entry which is preliminary data.</text>
</comment>
<evidence type="ECO:0000256" key="1">
    <source>
        <dbReference type="ARBA" id="ARBA00022729"/>
    </source>
</evidence>
<dbReference type="CDD" id="cd12797">
    <property type="entry name" value="M23_peptidase"/>
    <property type="match status" value="1"/>
</dbReference>
<dbReference type="PROSITE" id="PS51109">
    <property type="entry name" value="G5"/>
    <property type="match status" value="1"/>
</dbReference>
<dbReference type="InterPro" id="IPR050570">
    <property type="entry name" value="Cell_wall_metabolism_enzyme"/>
</dbReference>
<feature type="region of interest" description="Disordered" evidence="2">
    <location>
        <begin position="170"/>
        <end position="257"/>
    </location>
</feature>
<dbReference type="Pfam" id="PF07501">
    <property type="entry name" value="G5"/>
    <property type="match status" value="1"/>
</dbReference>
<dbReference type="RefSeq" id="WP_090413483.1">
    <property type="nucleotide sequence ID" value="NZ_DBGDOQ010000003.1"/>
</dbReference>
<feature type="domain" description="G5" evidence="3">
    <location>
        <begin position="256"/>
        <end position="337"/>
    </location>
</feature>
<dbReference type="Gene3D" id="2.20.230.10">
    <property type="entry name" value="Resuscitation-promoting factor rpfb"/>
    <property type="match status" value="1"/>
</dbReference>
<evidence type="ECO:0000313" key="5">
    <source>
        <dbReference type="Proteomes" id="UP000586254"/>
    </source>
</evidence>
<evidence type="ECO:0000313" key="4">
    <source>
        <dbReference type="EMBL" id="NZA40229.1"/>
    </source>
</evidence>
<evidence type="ECO:0000256" key="2">
    <source>
        <dbReference type="SAM" id="MobiDB-lite"/>
    </source>
</evidence>
<proteinExistence type="predicted"/>
<gene>
    <name evidence="4" type="ORF">H0N91_19365</name>
</gene>
<dbReference type="EMBL" id="JACCKS010000038">
    <property type="protein sequence ID" value="NZA40229.1"/>
    <property type="molecule type" value="Genomic_DNA"/>
</dbReference>
<sequence>MFFKKLAHYAKHLSKREKVVFTGFCVALLLGFFSSTCLGYKVMVDGEVLGYTKDAAVFTQSLDQVEQDMRSKTSIETAYVYNDIQIKKSITFNKPMFSEEEFTDALNAQDLQVGVHGVQLKVDGQEVGNLASSDQVQAGIAGAINKIGNVQDSDKLVKCDIQSDVVETPKNFPLEDLNSPDECANLLATGNTNPSKSEESTNAPIQVASRGGADVARDQSNEPAQEEAPAAEGTVENNSNENVENQNNETETSSSILKINLTKTSTKKEDIPFQTVEQEDPNIYVDQTVVTQQGVNGELDKEVETVYEDGKVVSETTLSETVAKEPVAQIVSKGTKQYPTMSSKKGNFILPAVGNISALDKPGSHAGCFAVDIANSMGTPIYAPQSGTVIRASEFGGYGLCVDIMMDDGKTVLRMGHNSEFKVSVGDRVEKGQVIALMGSTGNSTGPHSHFEIRINDVQQFLPDYFDIKDGDNV</sequence>
<dbReference type="InterPro" id="IPR016047">
    <property type="entry name" value="M23ase_b-sheet_dom"/>
</dbReference>
<evidence type="ECO:0000259" key="3">
    <source>
        <dbReference type="PROSITE" id="PS51109"/>
    </source>
</evidence>
<dbReference type="InterPro" id="IPR011098">
    <property type="entry name" value="G5_dom"/>
</dbReference>
<dbReference type="SUPFAM" id="SSF51261">
    <property type="entry name" value="Duplicated hybrid motif"/>
    <property type="match status" value="1"/>
</dbReference>
<dbReference type="InterPro" id="IPR011055">
    <property type="entry name" value="Dup_hybrid_motif"/>
</dbReference>
<dbReference type="GO" id="GO:0004222">
    <property type="term" value="F:metalloendopeptidase activity"/>
    <property type="evidence" value="ECO:0007669"/>
    <property type="project" value="TreeGrafter"/>
</dbReference>
<dbReference type="Proteomes" id="UP000586254">
    <property type="component" value="Unassembled WGS sequence"/>
</dbReference>
<accession>A0A1I5LJE1</accession>
<dbReference type="PANTHER" id="PTHR21666:SF270">
    <property type="entry name" value="MUREIN HYDROLASE ACTIVATOR ENVC"/>
    <property type="match status" value="1"/>
</dbReference>
<dbReference type="SMART" id="SM01208">
    <property type="entry name" value="G5"/>
    <property type="match status" value="1"/>
</dbReference>
<dbReference type="AlphaFoldDB" id="A0A1I5LJE1"/>
<feature type="compositionally biased region" description="Low complexity" evidence="2">
    <location>
        <begin position="222"/>
        <end position="255"/>
    </location>
</feature>
<dbReference type="Pfam" id="PF01551">
    <property type="entry name" value="Peptidase_M23"/>
    <property type="match status" value="1"/>
</dbReference>
<dbReference type="Gene3D" id="2.70.70.10">
    <property type="entry name" value="Glucose Permease (Domain IIA)"/>
    <property type="match status" value="1"/>
</dbReference>